<protein>
    <submittedName>
        <fullName evidence="1">Aminopeptidase</fullName>
    </submittedName>
</protein>
<accession>A0A4D7JZ29</accession>
<dbReference type="OrthoDB" id="357991at2"/>
<keyword evidence="1" id="KW-0645">Protease</keyword>
<dbReference type="Pfam" id="PF10023">
    <property type="entry name" value="Aminopep"/>
    <property type="match status" value="1"/>
</dbReference>
<proteinExistence type="predicted"/>
<keyword evidence="1" id="KW-0031">Aminopeptidase</keyword>
<reference evidence="1 2" key="1">
    <citation type="submission" date="2018-04" db="EMBL/GenBank/DDBJ databases">
        <title>Complete genome uncultured novel isolate.</title>
        <authorList>
            <person name="Merlino G."/>
        </authorList>
    </citation>
    <scope>NUCLEOTIDE SEQUENCE [LARGE SCALE GENOMIC DNA]</scope>
    <source>
        <strain evidence="2">R1DC9</strain>
    </source>
</reference>
<evidence type="ECO:0000313" key="1">
    <source>
        <dbReference type="EMBL" id="QCK13934.1"/>
    </source>
</evidence>
<name>A0A4D7JZ29_9BACT</name>
<organism evidence="1 2">
    <name type="scientific">Mangrovivirga cuniculi</name>
    <dbReference type="NCBI Taxonomy" id="2715131"/>
    <lineage>
        <taxon>Bacteria</taxon>
        <taxon>Pseudomonadati</taxon>
        <taxon>Bacteroidota</taxon>
        <taxon>Cytophagia</taxon>
        <taxon>Cytophagales</taxon>
        <taxon>Mangrovivirgaceae</taxon>
        <taxon>Mangrovivirga</taxon>
    </lineage>
</organism>
<dbReference type="GO" id="GO:0004177">
    <property type="term" value="F:aminopeptidase activity"/>
    <property type="evidence" value="ECO:0007669"/>
    <property type="project" value="UniProtKB-KW"/>
</dbReference>
<keyword evidence="1" id="KW-0378">Hydrolase</keyword>
<evidence type="ECO:0000313" key="2">
    <source>
        <dbReference type="Proteomes" id="UP000298616"/>
    </source>
</evidence>
<dbReference type="KEGG" id="fpf:DCC35_03765"/>
<dbReference type="AlphaFoldDB" id="A0A4D7JZ29"/>
<dbReference type="Proteomes" id="UP000298616">
    <property type="component" value="Chromosome"/>
</dbReference>
<sequence>MCIFRTGPEKSDNYTDFYDHGEDPIMFVVSGCKPYQFEPKEWSFPIIGTFSYKGFFDKEMAKSELAKIKNQGYDAFIRTAGGWSTLGFFNDPVLSGMLIAGEARLSETLIHELFHGTLFIKDSLTFNENLASFFGTKGALIYLKSKYGTESEIVENYKKELNDRNTYIQYMVKQAGKLDDLYKSIDYLPDSFKEEAKKKFINSIKEKLNTIQFENKAYYDIFKEKELNNAYLMSFIRYRGYEKTLNTQLNEKFGGDLKIMIDHYVKNNK</sequence>
<gene>
    <name evidence="1" type="ORF">DCC35_03765</name>
</gene>
<dbReference type="InterPro" id="IPR014553">
    <property type="entry name" value="Aminopept"/>
</dbReference>
<dbReference type="EMBL" id="CP028923">
    <property type="protein sequence ID" value="QCK13934.1"/>
    <property type="molecule type" value="Genomic_DNA"/>
</dbReference>
<keyword evidence="2" id="KW-1185">Reference proteome</keyword>